<dbReference type="KEGG" id="tng:GSTEN00000322G001"/>
<reference evidence="1" key="2">
    <citation type="submission" date="2004-02" db="EMBL/GenBank/DDBJ databases">
        <authorList>
            <consortium name="Genoscope"/>
            <consortium name="Whitehead Institute Centre for Genome Research"/>
        </authorList>
    </citation>
    <scope>NUCLEOTIDE SEQUENCE</scope>
</reference>
<feature type="non-terminal residue" evidence="1">
    <location>
        <position position="1"/>
    </location>
</feature>
<accession>Q4THX5</accession>
<sequence length="77" mass="8389">SIYHHSFAVDVESSPPNLQMELIELQCNDALKANSAAVGAAEFARFLPDTMAQCAPRLLKPCLCLAAHTCVNNCFHE</sequence>
<gene>
    <name evidence="1" type="ORF">GSTENG00000322001</name>
</gene>
<dbReference type="EMBL" id="CAAE01002599">
    <property type="protein sequence ID" value="CAF87507.1"/>
    <property type="molecule type" value="Genomic_DNA"/>
</dbReference>
<protein>
    <submittedName>
        <fullName evidence="1">(spotted green pufferfish) hypothetical protein</fullName>
    </submittedName>
</protein>
<proteinExistence type="predicted"/>
<organism evidence="1">
    <name type="scientific">Tetraodon nigroviridis</name>
    <name type="common">Spotted green pufferfish</name>
    <name type="synonym">Chelonodon nigroviridis</name>
    <dbReference type="NCBI Taxonomy" id="99883"/>
    <lineage>
        <taxon>Eukaryota</taxon>
        <taxon>Metazoa</taxon>
        <taxon>Chordata</taxon>
        <taxon>Craniata</taxon>
        <taxon>Vertebrata</taxon>
        <taxon>Euteleostomi</taxon>
        <taxon>Actinopterygii</taxon>
        <taxon>Neopterygii</taxon>
        <taxon>Teleostei</taxon>
        <taxon>Neoteleostei</taxon>
        <taxon>Acanthomorphata</taxon>
        <taxon>Eupercaria</taxon>
        <taxon>Tetraodontiformes</taxon>
        <taxon>Tetradontoidea</taxon>
        <taxon>Tetraodontidae</taxon>
        <taxon>Tetraodon</taxon>
    </lineage>
</organism>
<evidence type="ECO:0000313" key="1">
    <source>
        <dbReference type="EMBL" id="CAF87507.1"/>
    </source>
</evidence>
<name>Q4THX5_TETNG</name>
<comment type="caution">
    <text evidence="1">The sequence shown here is derived from an EMBL/GenBank/DDBJ whole genome shotgun (WGS) entry which is preliminary data.</text>
</comment>
<reference evidence="1" key="1">
    <citation type="journal article" date="2004" name="Nature">
        <title>Genome duplication in the teleost fish Tetraodon nigroviridis reveals the early vertebrate proto-karyotype.</title>
        <authorList>
            <person name="Jaillon O."/>
            <person name="Aury J.-M."/>
            <person name="Brunet F."/>
            <person name="Petit J.-L."/>
            <person name="Stange-Thomann N."/>
            <person name="Mauceli E."/>
            <person name="Bouneau L."/>
            <person name="Fischer C."/>
            <person name="Ozouf-Costaz C."/>
            <person name="Bernot A."/>
            <person name="Nicaud S."/>
            <person name="Jaffe D."/>
            <person name="Fisher S."/>
            <person name="Lutfalla G."/>
            <person name="Dossat C."/>
            <person name="Segurens B."/>
            <person name="Dasilva C."/>
            <person name="Salanoubat M."/>
            <person name="Levy M."/>
            <person name="Boudet N."/>
            <person name="Castellano S."/>
            <person name="Anthouard V."/>
            <person name="Jubin C."/>
            <person name="Castelli V."/>
            <person name="Katinka M."/>
            <person name="Vacherie B."/>
            <person name="Biemont C."/>
            <person name="Skalli Z."/>
            <person name="Cattolico L."/>
            <person name="Poulain J."/>
            <person name="De Berardinis V."/>
            <person name="Cruaud C."/>
            <person name="Duprat S."/>
            <person name="Brottier P."/>
            <person name="Coutanceau J.-P."/>
            <person name="Gouzy J."/>
            <person name="Parra G."/>
            <person name="Lardier G."/>
            <person name="Chapple C."/>
            <person name="McKernan K.J."/>
            <person name="McEwan P."/>
            <person name="Bosak S."/>
            <person name="Kellis M."/>
            <person name="Volff J.-N."/>
            <person name="Guigo R."/>
            <person name="Zody M.C."/>
            <person name="Mesirov J."/>
            <person name="Lindblad-Toh K."/>
            <person name="Birren B."/>
            <person name="Nusbaum C."/>
            <person name="Kahn D."/>
            <person name="Robinson-Rechavi M."/>
            <person name="Laudet V."/>
            <person name="Schachter V."/>
            <person name="Quetier F."/>
            <person name="Saurin W."/>
            <person name="Scarpelli C."/>
            <person name="Wincker P."/>
            <person name="Lander E.S."/>
            <person name="Weissenbach J."/>
            <person name="Roest Crollius H."/>
        </authorList>
    </citation>
    <scope>NUCLEOTIDE SEQUENCE [LARGE SCALE GENOMIC DNA]</scope>
</reference>
<dbReference type="OrthoDB" id="10061052at2759"/>
<dbReference type="AlphaFoldDB" id="Q4THX5"/>